<keyword evidence="1" id="KW-0808">Transferase</keyword>
<sequence>MQIFVKSKLKKEMASKRSKIKKVTEGRLRSSMDEDGDYFNNILSYNVMYEDESSPEYDVTSDSLSGSYDFEEEEEYISSVDISYSLDQCLYHDITRITCKI</sequence>
<reference evidence="1" key="2">
    <citation type="journal article" date="2017" name="J. Med. Entomol.">
        <title>Transcriptome Analysis of the Triatoma infestans (Hemiptera: Reduviidae) Integument.</title>
        <authorList>
            <person name="Calderon-Fernandez G.M."/>
            <person name="Moriconi D.E."/>
            <person name="Dulbecco A.B."/>
            <person name="Juarez M.P."/>
        </authorList>
    </citation>
    <scope>NUCLEOTIDE SEQUENCE</scope>
    <source>
        <strain evidence="1">Int1</strain>
        <tissue evidence="1">Integument</tissue>
    </source>
</reference>
<dbReference type="AlphaFoldDB" id="A0A161M9U4"/>
<proteinExistence type="predicted"/>
<name>A0A161M9U4_TRIIF</name>
<evidence type="ECO:0000313" key="1">
    <source>
        <dbReference type="EMBL" id="JAR99450.1"/>
    </source>
</evidence>
<keyword evidence="1" id="KW-0418">Kinase</keyword>
<dbReference type="GO" id="GO:0016301">
    <property type="term" value="F:kinase activity"/>
    <property type="evidence" value="ECO:0007669"/>
    <property type="project" value="UniProtKB-KW"/>
</dbReference>
<organism evidence="1">
    <name type="scientific">Triatoma infestans</name>
    <name type="common">Assassin bug</name>
    <dbReference type="NCBI Taxonomy" id="30076"/>
    <lineage>
        <taxon>Eukaryota</taxon>
        <taxon>Metazoa</taxon>
        <taxon>Ecdysozoa</taxon>
        <taxon>Arthropoda</taxon>
        <taxon>Hexapoda</taxon>
        <taxon>Insecta</taxon>
        <taxon>Pterygota</taxon>
        <taxon>Neoptera</taxon>
        <taxon>Paraneoptera</taxon>
        <taxon>Hemiptera</taxon>
        <taxon>Heteroptera</taxon>
        <taxon>Panheteroptera</taxon>
        <taxon>Cimicomorpha</taxon>
        <taxon>Reduviidae</taxon>
        <taxon>Triatominae</taxon>
        <taxon>Triatoma</taxon>
    </lineage>
</organism>
<reference evidence="1" key="1">
    <citation type="submission" date="2016-04" db="EMBL/GenBank/DDBJ databases">
        <authorList>
            <person name="Calderon-Fernandez G.M.Sr."/>
        </authorList>
    </citation>
    <scope>NUCLEOTIDE SEQUENCE</scope>
    <source>
        <strain evidence="1">Int1</strain>
        <tissue evidence="1">Integument</tissue>
    </source>
</reference>
<accession>A0A161M9U4</accession>
<dbReference type="EMBL" id="GEMB01003803">
    <property type="protein sequence ID" value="JAR99450.1"/>
    <property type="molecule type" value="Transcribed_RNA"/>
</dbReference>
<protein>
    <submittedName>
        <fullName evidence="1">Triokinase fmn cyclase-like protein</fullName>
    </submittedName>
</protein>